<protein>
    <recommendedName>
        <fullName evidence="3">F-box domain-containing protein</fullName>
    </recommendedName>
</protein>
<sequence length="426" mass="48771">MAKKKTFIKPYTQLDIPQLPQEIISEIIKWNAELGNNELYAYSLVSKAWLASARRFLFRSAQFCGTDSFRTWERLFKSSPEISTFIRTVWVTPSSVYNWEDVGLRLLPGVTEIEWLSGISQSATRATESIREFLRRFPNVKRVCVGAQFEDVQHLKAFLGYCGPGIKELLLEDELRFVHTTTPSPDAPLAIDISRFNLADLEYLDIWSRGGSDFDWVYRELIHGRAPNLRSLKVANQGVSLPVLCLLLKEVSPMLTHLNIGPGTLAWKSKGGYTNLRPLPSPDPFPLLPKLRVLTIDTIFLNHGPMEVLNWIASDFLAVFQAPLLTTFEICFFARSPHETIDISECYYWKPLLTAITGKFAFLSELTICFWMEMEFGWKWRAKLEALVQRYVYSPSVLGTRTVRVKWEIDDPDQAPYPEDPTSEGE</sequence>
<dbReference type="EMBL" id="LATX01002314">
    <property type="protein sequence ID" value="KTB31521.1"/>
    <property type="molecule type" value="Genomic_DNA"/>
</dbReference>
<accession>A0A0W0F5G1</accession>
<evidence type="ECO:0000313" key="1">
    <source>
        <dbReference type="EMBL" id="KTB31521.1"/>
    </source>
</evidence>
<organism evidence="1 2">
    <name type="scientific">Moniliophthora roreri</name>
    <name type="common">Frosty pod rot fungus</name>
    <name type="synonym">Monilia roreri</name>
    <dbReference type="NCBI Taxonomy" id="221103"/>
    <lineage>
        <taxon>Eukaryota</taxon>
        <taxon>Fungi</taxon>
        <taxon>Dikarya</taxon>
        <taxon>Basidiomycota</taxon>
        <taxon>Agaricomycotina</taxon>
        <taxon>Agaricomycetes</taxon>
        <taxon>Agaricomycetidae</taxon>
        <taxon>Agaricales</taxon>
        <taxon>Marasmiineae</taxon>
        <taxon>Marasmiaceae</taxon>
        <taxon>Moniliophthora</taxon>
    </lineage>
</organism>
<proteinExistence type="predicted"/>
<dbReference type="AlphaFoldDB" id="A0A0W0F5G1"/>
<evidence type="ECO:0000313" key="2">
    <source>
        <dbReference type="Proteomes" id="UP000054988"/>
    </source>
</evidence>
<gene>
    <name evidence="1" type="ORF">WG66_15884</name>
</gene>
<evidence type="ECO:0008006" key="3">
    <source>
        <dbReference type="Google" id="ProtNLM"/>
    </source>
</evidence>
<comment type="caution">
    <text evidence="1">The sequence shown here is derived from an EMBL/GenBank/DDBJ whole genome shotgun (WGS) entry which is preliminary data.</text>
</comment>
<name>A0A0W0F5G1_MONRR</name>
<reference evidence="1 2" key="1">
    <citation type="submission" date="2015-12" db="EMBL/GenBank/DDBJ databases">
        <title>Draft genome sequence of Moniliophthora roreri, the causal agent of frosty pod rot of cacao.</title>
        <authorList>
            <person name="Aime M.C."/>
            <person name="Diaz-Valderrama J.R."/>
            <person name="Kijpornyongpan T."/>
            <person name="Phillips-Mora W."/>
        </authorList>
    </citation>
    <scope>NUCLEOTIDE SEQUENCE [LARGE SCALE GENOMIC DNA]</scope>
    <source>
        <strain evidence="1 2">MCA 2952</strain>
    </source>
</reference>
<dbReference type="Proteomes" id="UP000054988">
    <property type="component" value="Unassembled WGS sequence"/>
</dbReference>